<dbReference type="Gene3D" id="1.10.10.10">
    <property type="entry name" value="Winged helix-like DNA-binding domain superfamily/Winged helix DNA-binding domain"/>
    <property type="match status" value="1"/>
</dbReference>
<sequence length="159" mass="17989">MPAPPERDPEAVARFVERFALILTEAGWPRMPARIFASLLSSDDGTRTASDLAAQLQISPAAVSGGVRYLTDIGLSVKERTPGSRRDHYRVRDDLWHESLMRRDEQIQRWIQSVKEGIEAVGPTTPAGTRLETTRDFFEFLHAELPRVLDNFRASQRDT</sequence>
<dbReference type="Gene3D" id="1.10.287.160">
    <property type="entry name" value="HR1 repeat"/>
    <property type="match status" value="1"/>
</dbReference>
<dbReference type="EMBL" id="JAGIOO010000001">
    <property type="protein sequence ID" value="MBP2475874.1"/>
    <property type="molecule type" value="Genomic_DNA"/>
</dbReference>
<keyword evidence="3" id="KW-0804">Transcription</keyword>
<dbReference type="InterPro" id="IPR036388">
    <property type="entry name" value="WH-like_DNA-bd_sf"/>
</dbReference>
<accession>A0ABS5AH20</accession>
<keyword evidence="5" id="KW-1185">Reference proteome</keyword>
<keyword evidence="1" id="KW-0805">Transcription regulation</keyword>
<evidence type="ECO:0000256" key="3">
    <source>
        <dbReference type="ARBA" id="ARBA00023163"/>
    </source>
</evidence>
<dbReference type="PANTHER" id="PTHR38465:SF2">
    <property type="entry name" value="HTH-TYPE TRANSCRIPTIONAL REGULATOR MMPR5"/>
    <property type="match status" value="1"/>
</dbReference>
<evidence type="ECO:0000256" key="1">
    <source>
        <dbReference type="ARBA" id="ARBA00023015"/>
    </source>
</evidence>
<dbReference type="Proteomes" id="UP001519363">
    <property type="component" value="Unassembled WGS sequence"/>
</dbReference>
<dbReference type="SUPFAM" id="SSF46785">
    <property type="entry name" value="Winged helix' DNA-binding domain"/>
    <property type="match status" value="1"/>
</dbReference>
<evidence type="ECO:0000313" key="5">
    <source>
        <dbReference type="Proteomes" id="UP001519363"/>
    </source>
</evidence>
<organism evidence="4 5">
    <name type="scientific">Crossiella equi</name>
    <dbReference type="NCBI Taxonomy" id="130796"/>
    <lineage>
        <taxon>Bacteria</taxon>
        <taxon>Bacillati</taxon>
        <taxon>Actinomycetota</taxon>
        <taxon>Actinomycetes</taxon>
        <taxon>Pseudonocardiales</taxon>
        <taxon>Pseudonocardiaceae</taxon>
        <taxon>Crossiella</taxon>
    </lineage>
</organism>
<dbReference type="InterPro" id="IPR036390">
    <property type="entry name" value="WH_DNA-bd_sf"/>
</dbReference>
<dbReference type="PANTHER" id="PTHR38465">
    <property type="entry name" value="HTH-TYPE TRANSCRIPTIONAL REGULATOR MJ1563-RELATED"/>
    <property type="match status" value="1"/>
</dbReference>
<protein>
    <submittedName>
        <fullName evidence="4">DNA-binding transcriptional regulator GbsR (MarR family)</fullName>
    </submittedName>
</protein>
<reference evidence="4 5" key="1">
    <citation type="submission" date="2021-03" db="EMBL/GenBank/DDBJ databases">
        <title>Sequencing the genomes of 1000 actinobacteria strains.</title>
        <authorList>
            <person name="Klenk H.-P."/>
        </authorList>
    </citation>
    <scope>NUCLEOTIDE SEQUENCE [LARGE SCALE GENOMIC DNA]</scope>
    <source>
        <strain evidence="4 5">DSM 44580</strain>
    </source>
</reference>
<dbReference type="RefSeq" id="WP_086780526.1">
    <property type="nucleotide sequence ID" value="NZ_JAGIOO010000001.1"/>
</dbReference>
<comment type="caution">
    <text evidence="4">The sequence shown here is derived from an EMBL/GenBank/DDBJ whole genome shotgun (WGS) entry which is preliminary data.</text>
</comment>
<evidence type="ECO:0000256" key="2">
    <source>
        <dbReference type="ARBA" id="ARBA00023125"/>
    </source>
</evidence>
<proteinExistence type="predicted"/>
<keyword evidence="2 4" id="KW-0238">DNA-binding</keyword>
<dbReference type="InterPro" id="IPR052362">
    <property type="entry name" value="HTH-GbsR_regulator"/>
</dbReference>
<evidence type="ECO:0000313" key="4">
    <source>
        <dbReference type="EMBL" id="MBP2475874.1"/>
    </source>
</evidence>
<name>A0ABS5AH20_9PSEU</name>
<dbReference type="GO" id="GO:0003677">
    <property type="term" value="F:DNA binding"/>
    <property type="evidence" value="ECO:0007669"/>
    <property type="project" value="UniProtKB-KW"/>
</dbReference>
<gene>
    <name evidence="4" type="ORF">JOF53_004746</name>
</gene>